<sequence length="170" mass="19001">MFFESWSEIARIVTTTLIIYPFLILSTHLVGKRPFAKMNNFDWIITVAAGSILGSAILLKDVVIVEVLVAVSLLLFLQYLLTWMSAHFSTFDKVVKTSPQLVFFDGEYIEAAMKDARLTSTEVEASVRKAGFGDLSTVMAVVFEADGELSIVPKSENYAQLIMKLRNPRD</sequence>
<name>A0A0F8YTS0_9ZZZZ</name>
<evidence type="ECO:0000313" key="9">
    <source>
        <dbReference type="EMBL" id="KKK77195.1"/>
    </source>
</evidence>
<evidence type="ECO:0000256" key="6">
    <source>
        <dbReference type="ARBA" id="ARBA00023136"/>
    </source>
</evidence>
<feature type="transmembrane region" description="Helical" evidence="7">
    <location>
        <begin position="43"/>
        <end position="59"/>
    </location>
</feature>
<evidence type="ECO:0000256" key="5">
    <source>
        <dbReference type="ARBA" id="ARBA00022989"/>
    </source>
</evidence>
<protein>
    <recommendedName>
        <fullName evidence="8">YetF C-terminal domain-containing protein</fullName>
    </recommendedName>
</protein>
<evidence type="ECO:0000256" key="3">
    <source>
        <dbReference type="ARBA" id="ARBA00022475"/>
    </source>
</evidence>
<comment type="similarity">
    <text evidence="2">Belongs to the UPF0702 family.</text>
</comment>
<keyword evidence="6 7" id="KW-0472">Membrane</keyword>
<dbReference type="InterPro" id="IPR023090">
    <property type="entry name" value="UPF0702_alpha/beta_dom_sf"/>
</dbReference>
<reference evidence="9" key="1">
    <citation type="journal article" date="2015" name="Nature">
        <title>Complex archaea that bridge the gap between prokaryotes and eukaryotes.</title>
        <authorList>
            <person name="Spang A."/>
            <person name="Saw J.H."/>
            <person name="Jorgensen S.L."/>
            <person name="Zaremba-Niedzwiedzka K."/>
            <person name="Martijn J."/>
            <person name="Lind A.E."/>
            <person name="van Eijk R."/>
            <person name="Schleper C."/>
            <person name="Guy L."/>
            <person name="Ettema T.J."/>
        </authorList>
    </citation>
    <scope>NUCLEOTIDE SEQUENCE</scope>
</reference>
<comment type="subcellular location">
    <subcellularLocation>
        <location evidence="1">Cell membrane</location>
        <topology evidence="1">Multi-pass membrane protein</topology>
    </subcellularLocation>
</comment>
<feature type="transmembrane region" description="Helical" evidence="7">
    <location>
        <begin position="65"/>
        <end position="86"/>
    </location>
</feature>
<keyword evidence="4 7" id="KW-0812">Transmembrane</keyword>
<keyword evidence="5 7" id="KW-1133">Transmembrane helix</keyword>
<dbReference type="EMBL" id="LAZR01055072">
    <property type="protein sequence ID" value="KKK77195.1"/>
    <property type="molecule type" value="Genomic_DNA"/>
</dbReference>
<evidence type="ECO:0000256" key="1">
    <source>
        <dbReference type="ARBA" id="ARBA00004651"/>
    </source>
</evidence>
<gene>
    <name evidence="9" type="ORF">LCGC14_2856050</name>
</gene>
<feature type="domain" description="YetF C-terminal" evidence="8">
    <location>
        <begin position="87"/>
        <end position="160"/>
    </location>
</feature>
<evidence type="ECO:0000256" key="2">
    <source>
        <dbReference type="ARBA" id="ARBA00006448"/>
    </source>
</evidence>
<organism evidence="9">
    <name type="scientific">marine sediment metagenome</name>
    <dbReference type="NCBI Taxonomy" id="412755"/>
    <lineage>
        <taxon>unclassified sequences</taxon>
        <taxon>metagenomes</taxon>
        <taxon>ecological metagenomes</taxon>
    </lineage>
</organism>
<evidence type="ECO:0000259" key="8">
    <source>
        <dbReference type="Pfam" id="PF04239"/>
    </source>
</evidence>
<dbReference type="PANTHER" id="PTHR34582">
    <property type="entry name" value="UPF0702 TRANSMEMBRANE PROTEIN YCAP"/>
    <property type="match status" value="1"/>
</dbReference>
<proteinExistence type="inferred from homology"/>
<keyword evidence="3" id="KW-1003">Cell membrane</keyword>
<dbReference type="Gene3D" id="3.30.240.20">
    <property type="entry name" value="bsu07140 like domains"/>
    <property type="match status" value="1"/>
</dbReference>
<dbReference type="GO" id="GO:0005886">
    <property type="term" value="C:plasma membrane"/>
    <property type="evidence" value="ECO:0007669"/>
    <property type="project" value="UniProtKB-SubCell"/>
</dbReference>
<dbReference type="PANTHER" id="PTHR34582:SF6">
    <property type="entry name" value="UPF0702 TRANSMEMBRANE PROTEIN YCAP"/>
    <property type="match status" value="1"/>
</dbReference>
<feature type="transmembrane region" description="Helical" evidence="7">
    <location>
        <begin position="12"/>
        <end position="31"/>
    </location>
</feature>
<evidence type="ECO:0000256" key="4">
    <source>
        <dbReference type="ARBA" id="ARBA00022692"/>
    </source>
</evidence>
<evidence type="ECO:0000256" key="7">
    <source>
        <dbReference type="SAM" id="Phobius"/>
    </source>
</evidence>
<dbReference type="InterPro" id="IPR007353">
    <property type="entry name" value="DUF421"/>
</dbReference>
<comment type="caution">
    <text evidence="9">The sequence shown here is derived from an EMBL/GenBank/DDBJ whole genome shotgun (WGS) entry which is preliminary data.</text>
</comment>
<accession>A0A0F8YTS0</accession>
<dbReference type="Pfam" id="PF04239">
    <property type="entry name" value="DUF421"/>
    <property type="match status" value="1"/>
</dbReference>
<dbReference type="AlphaFoldDB" id="A0A0F8YTS0"/>